<dbReference type="InterPro" id="IPR003010">
    <property type="entry name" value="C-N_Hydrolase"/>
</dbReference>
<dbReference type="GO" id="GO:0016410">
    <property type="term" value="F:N-acyltransferase activity"/>
    <property type="evidence" value="ECO:0007669"/>
    <property type="project" value="InterPro"/>
</dbReference>
<dbReference type="Pfam" id="PF00795">
    <property type="entry name" value="CN_hydrolase"/>
    <property type="match status" value="1"/>
</dbReference>
<reference evidence="10 11" key="1">
    <citation type="submission" date="2020-08" db="EMBL/GenBank/DDBJ databases">
        <title>Sequencing the genomes of 1000 actinobacteria strains.</title>
        <authorList>
            <person name="Klenk H.-P."/>
        </authorList>
    </citation>
    <scope>NUCLEOTIDE SEQUENCE [LARGE SCALE GENOMIC DNA]</scope>
    <source>
        <strain evidence="10 11">DSM 45809</strain>
    </source>
</reference>
<dbReference type="GO" id="GO:0005886">
    <property type="term" value="C:plasma membrane"/>
    <property type="evidence" value="ECO:0007669"/>
    <property type="project" value="UniProtKB-SubCell"/>
</dbReference>
<dbReference type="InterPro" id="IPR045378">
    <property type="entry name" value="LNT_N"/>
</dbReference>
<proteinExistence type="predicted"/>
<dbReference type="SUPFAM" id="SSF56317">
    <property type="entry name" value="Carbon-nitrogen hydrolase"/>
    <property type="match status" value="1"/>
</dbReference>
<accession>A0A7W7H441</accession>
<evidence type="ECO:0000313" key="10">
    <source>
        <dbReference type="EMBL" id="MBB4743645.1"/>
    </source>
</evidence>
<evidence type="ECO:0000313" key="11">
    <source>
        <dbReference type="Proteomes" id="UP000546162"/>
    </source>
</evidence>
<feature type="transmembrane region" description="Helical" evidence="8">
    <location>
        <begin position="173"/>
        <end position="190"/>
    </location>
</feature>
<evidence type="ECO:0000256" key="1">
    <source>
        <dbReference type="ARBA" id="ARBA00004651"/>
    </source>
</evidence>
<feature type="transmembrane region" description="Helical" evidence="8">
    <location>
        <begin position="102"/>
        <end position="123"/>
    </location>
</feature>
<dbReference type="Pfam" id="PF20154">
    <property type="entry name" value="LNT_N"/>
    <property type="match status" value="1"/>
</dbReference>
<feature type="transmembrane region" description="Helical" evidence="8">
    <location>
        <begin position="72"/>
        <end position="95"/>
    </location>
</feature>
<feature type="domain" description="CN hydrolase" evidence="9">
    <location>
        <begin position="202"/>
        <end position="411"/>
    </location>
</feature>
<gene>
    <name evidence="10" type="ORF">BJY16_007104</name>
</gene>
<dbReference type="EC" id="2.3.1.-" evidence="10"/>
<dbReference type="Gene3D" id="3.60.110.10">
    <property type="entry name" value="Carbon-nitrogen hydrolase"/>
    <property type="match status" value="1"/>
</dbReference>
<dbReference type="CDD" id="cd07197">
    <property type="entry name" value="nitrilase"/>
    <property type="match status" value="1"/>
</dbReference>
<name>A0A7W7H441_9ACTN</name>
<evidence type="ECO:0000259" key="9">
    <source>
        <dbReference type="PROSITE" id="PS50263"/>
    </source>
</evidence>
<organism evidence="10 11">
    <name type="scientific">Actinoplanes octamycinicus</name>
    <dbReference type="NCBI Taxonomy" id="135948"/>
    <lineage>
        <taxon>Bacteria</taxon>
        <taxon>Bacillati</taxon>
        <taxon>Actinomycetota</taxon>
        <taxon>Actinomycetes</taxon>
        <taxon>Micromonosporales</taxon>
        <taxon>Micromonosporaceae</taxon>
        <taxon>Actinoplanes</taxon>
    </lineage>
</organism>
<keyword evidence="10" id="KW-0449">Lipoprotein</keyword>
<comment type="subcellular location">
    <subcellularLocation>
        <location evidence="1">Cell membrane</location>
        <topology evidence="1">Multi-pass membrane protein</topology>
    </subcellularLocation>
</comment>
<feature type="transmembrane region" description="Helical" evidence="8">
    <location>
        <begin position="424"/>
        <end position="442"/>
    </location>
</feature>
<dbReference type="PROSITE" id="PS50263">
    <property type="entry name" value="CN_HYDROLASE"/>
    <property type="match status" value="1"/>
</dbReference>
<evidence type="ECO:0000256" key="3">
    <source>
        <dbReference type="ARBA" id="ARBA00022679"/>
    </source>
</evidence>
<keyword evidence="4 8" id="KW-0812">Transmembrane</keyword>
<evidence type="ECO:0000256" key="5">
    <source>
        <dbReference type="ARBA" id="ARBA00022989"/>
    </source>
</evidence>
<dbReference type="InterPro" id="IPR004563">
    <property type="entry name" value="Apolipo_AcylTrfase"/>
</dbReference>
<evidence type="ECO:0000256" key="8">
    <source>
        <dbReference type="SAM" id="Phobius"/>
    </source>
</evidence>
<dbReference type="GO" id="GO:0042158">
    <property type="term" value="P:lipoprotein biosynthetic process"/>
    <property type="evidence" value="ECO:0007669"/>
    <property type="project" value="InterPro"/>
</dbReference>
<protein>
    <submittedName>
        <fullName evidence="10">Apolipoprotein N-acyltransferase</fullName>
        <ecNumber evidence="10">2.3.1.-</ecNumber>
    </submittedName>
</protein>
<evidence type="ECO:0000256" key="6">
    <source>
        <dbReference type="ARBA" id="ARBA00023136"/>
    </source>
</evidence>
<dbReference type="RefSeq" id="WP_185043907.1">
    <property type="nucleotide sequence ID" value="NZ_BAABFG010000005.1"/>
</dbReference>
<keyword evidence="11" id="KW-1185">Reference proteome</keyword>
<dbReference type="PANTHER" id="PTHR38686">
    <property type="entry name" value="APOLIPOPROTEIN N-ACYLTRANSFERASE"/>
    <property type="match status" value="1"/>
</dbReference>
<keyword evidence="5 8" id="KW-1133">Transmembrane helix</keyword>
<dbReference type="InterPro" id="IPR036526">
    <property type="entry name" value="C-N_Hydrolase_sf"/>
</dbReference>
<dbReference type="PANTHER" id="PTHR38686:SF1">
    <property type="entry name" value="APOLIPOPROTEIN N-ACYLTRANSFERASE"/>
    <property type="match status" value="1"/>
</dbReference>
<comment type="caution">
    <text evidence="10">The sequence shown here is derived from an EMBL/GenBank/DDBJ whole genome shotgun (WGS) entry which is preliminary data.</text>
</comment>
<dbReference type="EMBL" id="JACHNB010000001">
    <property type="protein sequence ID" value="MBB4743645.1"/>
    <property type="molecule type" value="Genomic_DNA"/>
</dbReference>
<evidence type="ECO:0000256" key="4">
    <source>
        <dbReference type="ARBA" id="ARBA00022692"/>
    </source>
</evidence>
<feature type="transmembrane region" description="Helical" evidence="8">
    <location>
        <begin position="143"/>
        <end position="166"/>
    </location>
</feature>
<dbReference type="Proteomes" id="UP000546162">
    <property type="component" value="Unassembled WGS sequence"/>
</dbReference>
<keyword evidence="7 10" id="KW-0012">Acyltransferase</keyword>
<sequence>MSTIVAAALSGLLWLAGSGLHPVPALTWLAPLPLLLLAVPRKALTATLVAWPIGQLGLAGYFIRTLQIPLPVVIAFVLYGTALAAGTVVLAVTLLRRGRTGTAVLAAPALWVLGEYLVTLALPNGAWWSLAYTQADVRPVVQLTALTGVWGVSYLLVAVPIGLAALRTRPKPALACLLALAVTAGGWATWSLTRVPDAAAELRVGLVALEQPEDGMPLGEAAGRELLARYVARVESLAERGARIVVLPEKVFGVDSPAALAEAFRPVTARGVQVVAGAVQGQRNVAFVLGGTVRTYTKQHVIKGLEDWITPGDRDLIVDGRYGVAICKDLDFPELVRGYRARGATMMLVPALDFTGDGWLHSRMAVVRGVESGTTVVRAAGFGRLTVSDPTGRVLGEATAGDADLLVTVTPSARGTVYGRTGNWFVLLSVLLLVTAVVRAAYRKPAIAATADR</sequence>
<keyword evidence="6 8" id="KW-0472">Membrane</keyword>
<keyword evidence="2" id="KW-1003">Cell membrane</keyword>
<keyword evidence="3 10" id="KW-0808">Transferase</keyword>
<dbReference type="AlphaFoldDB" id="A0A7W7H441"/>
<evidence type="ECO:0000256" key="7">
    <source>
        <dbReference type="ARBA" id="ARBA00023315"/>
    </source>
</evidence>
<evidence type="ECO:0000256" key="2">
    <source>
        <dbReference type="ARBA" id="ARBA00022475"/>
    </source>
</evidence>